<feature type="transmembrane region" description="Helical" evidence="1">
    <location>
        <begin position="6"/>
        <end position="24"/>
    </location>
</feature>
<evidence type="ECO:0000256" key="1">
    <source>
        <dbReference type="SAM" id="Phobius"/>
    </source>
</evidence>
<evidence type="ECO:0000313" key="3">
    <source>
        <dbReference type="Proteomes" id="UP000001740"/>
    </source>
</evidence>
<keyword evidence="1" id="KW-0812">Transmembrane</keyword>
<keyword evidence="1" id="KW-0472">Membrane</keyword>
<dbReference type="KEGG" id="xop:PXO_05740"/>
<proteinExistence type="predicted"/>
<reference evidence="2 3" key="1">
    <citation type="journal article" date="2008" name="BMC Genomics">
        <title>Genome sequence and rapid evolution of the rice pathogen Xanthomonas oryzae pv. oryzae PXO99A.</title>
        <authorList>
            <person name="Salzberg S.L."/>
            <person name="Sommer D.D."/>
            <person name="Schatz M.C."/>
            <person name="Phillippy A.M."/>
            <person name="Rabinowicz P.D."/>
            <person name="Tsuge S."/>
            <person name="Furutani A."/>
            <person name="Ochiai H."/>
            <person name="Delcher A.L."/>
            <person name="Kelley D."/>
            <person name="Madupu R."/>
            <person name="Puiu D."/>
            <person name="Radune D."/>
            <person name="Shumway M."/>
            <person name="Trapnell C."/>
            <person name="Aparna G."/>
            <person name="Jha G."/>
            <person name="Pandey A."/>
            <person name="Patil P.B."/>
            <person name="Ishihara H."/>
            <person name="Meyer D.F."/>
            <person name="Szurek B."/>
            <person name="Verdier V."/>
            <person name="Koebnik R."/>
            <person name="Dow J.M."/>
            <person name="Ryan R.P."/>
            <person name="Hirata H."/>
            <person name="Tsuyumu S."/>
            <person name="Won Lee S."/>
            <person name="Seo Y.S."/>
            <person name="Sriariyanum M."/>
            <person name="Ronald P.C."/>
            <person name="Sonti R.V."/>
            <person name="Van Sluys M.A."/>
            <person name="Leach J.E."/>
            <person name="White F.F."/>
            <person name="Bogdanove A.J."/>
        </authorList>
    </citation>
    <scope>NUCLEOTIDE SEQUENCE [LARGE SCALE GENOMIC DNA]</scope>
    <source>
        <strain evidence="2 3">PXO99A</strain>
    </source>
</reference>
<name>A0A0K0GPY0_XANOP</name>
<gene>
    <name evidence="2" type="ordered locus">PXO_05740</name>
</gene>
<dbReference type="EMBL" id="CP000967">
    <property type="protein sequence ID" value="ACD60892.1"/>
    <property type="molecule type" value="Genomic_DNA"/>
</dbReference>
<accession>A0A0K0GPY0</accession>
<organism evidence="2 3">
    <name type="scientific">Xanthomonas oryzae pv. oryzae (strain PXO99A)</name>
    <dbReference type="NCBI Taxonomy" id="360094"/>
    <lineage>
        <taxon>Bacteria</taxon>
        <taxon>Pseudomonadati</taxon>
        <taxon>Pseudomonadota</taxon>
        <taxon>Gammaproteobacteria</taxon>
        <taxon>Lysobacterales</taxon>
        <taxon>Lysobacteraceae</taxon>
        <taxon>Xanthomonas</taxon>
    </lineage>
</organism>
<dbReference type="HOGENOM" id="CLU_2959809_0_0_6"/>
<evidence type="ECO:0000313" key="2">
    <source>
        <dbReference type="EMBL" id="ACD60892.1"/>
    </source>
</evidence>
<dbReference type="Proteomes" id="UP000001740">
    <property type="component" value="Chromosome"/>
</dbReference>
<keyword evidence="1" id="KW-1133">Transmembrane helix</keyword>
<protein>
    <submittedName>
        <fullName evidence="2">Urease accessory protein UreD</fullName>
    </submittedName>
</protein>
<sequence>MAASRFGVGVPFFAGASICFGRLCTYRHWMRRRATANPACRRILSTTSADFMQALLSNE</sequence>
<dbReference type="AlphaFoldDB" id="A0A0K0GPY0"/>